<evidence type="ECO:0000256" key="4">
    <source>
        <dbReference type="ARBA" id="ARBA00022553"/>
    </source>
</evidence>
<dbReference type="GO" id="GO:0008270">
    <property type="term" value="F:zinc ion binding"/>
    <property type="evidence" value="ECO:0007669"/>
    <property type="project" value="UniProtKB-KW"/>
</dbReference>
<keyword evidence="5" id="KW-0540">Nuclease</keyword>
<feature type="binding site" evidence="13">
    <location>
        <position position="298"/>
    </location>
    <ligand>
        <name>Zn(2+)</name>
        <dbReference type="ChEBI" id="CHEBI:29105"/>
    </ligand>
</feature>
<dbReference type="GO" id="GO:0005634">
    <property type="term" value="C:nucleus"/>
    <property type="evidence" value="ECO:0007669"/>
    <property type="project" value="UniProtKB-SubCell"/>
</dbReference>
<dbReference type="CDD" id="cd09876">
    <property type="entry name" value="PIN_Nob1-like"/>
    <property type="match status" value="1"/>
</dbReference>
<evidence type="ECO:0000256" key="11">
    <source>
        <dbReference type="ARBA" id="ARBA00045628"/>
    </source>
</evidence>
<dbReference type="Gene3D" id="6.20.210.10">
    <property type="entry name" value="Nin one binding (NOB1), Zn-ribbon-like"/>
    <property type="match status" value="1"/>
</dbReference>
<dbReference type="Pfam" id="PF08772">
    <property type="entry name" value="Zn_ribbon_NOB1"/>
    <property type="match status" value="1"/>
</dbReference>
<dbReference type="SUPFAM" id="SSF144206">
    <property type="entry name" value="NOB1 zinc finger-like"/>
    <property type="match status" value="1"/>
</dbReference>
<sequence>MFETNQSVEYLVVDTTAFIENASLQLAGKHIVTCQDVVDEITNKRQLRRLIVLPYDLVIKNVDPETVHIVTEFSKKTGDYPSLSATDLKVIALTYQLEKEHVGIEHIRSEPITQKTVNVVTTHADNNLKADVVGFFAPNNISNVEVELEQPSEVAQNVTDKFKSNSELSDQNFEEEFQTLNLENLQNSDDESNILVAVEDETDSNSEDDDEDDNIGWITPSNVNKAKKQMNCQAAEEVSVKVACMTTDFAMQNVLKQMNLHVSALDGRIIKQIKTYVLRCYTCFKTTSLMTKTFCPKCGNKTLKRVAVTVDADGNQQIHINGRRPLTSRGKKFSLPTIKGGKHSNNPHLVEDQPFPDQRPTRLAKTKTNPLKDDYIAGFSPFVMRDVTSKSAQLKIRPHSEVKHWMRSNPNAAGRRKK</sequence>
<evidence type="ECO:0000259" key="16">
    <source>
        <dbReference type="Pfam" id="PF17146"/>
    </source>
</evidence>
<evidence type="ECO:0000256" key="1">
    <source>
        <dbReference type="ARBA" id="ARBA00004123"/>
    </source>
</evidence>
<feature type="domain" description="Ribonuclease PIN" evidence="16">
    <location>
        <begin position="11"/>
        <end position="97"/>
    </location>
</feature>
<evidence type="ECO:0000256" key="10">
    <source>
        <dbReference type="ARBA" id="ARBA00023242"/>
    </source>
</evidence>
<dbReference type="GO" id="GO:0004521">
    <property type="term" value="F:RNA endonuclease activity"/>
    <property type="evidence" value="ECO:0007669"/>
    <property type="project" value="UniProtKB-UniRule"/>
</dbReference>
<dbReference type="InterPro" id="IPR036283">
    <property type="entry name" value="NOB1_Zf-like_sf"/>
</dbReference>
<dbReference type="InterPro" id="IPR033411">
    <property type="entry name" value="Ribonuclease_PIN"/>
</dbReference>
<dbReference type="GO" id="GO:0030688">
    <property type="term" value="C:preribosome, small subunit precursor"/>
    <property type="evidence" value="ECO:0007669"/>
    <property type="project" value="TreeGrafter"/>
</dbReference>
<dbReference type="PIRSF" id="PIRSF037125">
    <property type="entry name" value="D-site_20S_pre-rRNA_nuclease"/>
    <property type="match status" value="1"/>
</dbReference>
<keyword evidence="4" id="KW-0597">Phosphoprotein</keyword>
<comment type="caution">
    <text evidence="17">The sequence shown here is derived from an EMBL/GenBank/DDBJ whole genome shotgun (WGS) entry which is preliminary data.</text>
</comment>
<evidence type="ECO:0000256" key="12">
    <source>
        <dbReference type="PIRNR" id="PIRNR037125"/>
    </source>
</evidence>
<keyword evidence="6 12" id="KW-0479">Metal-binding</keyword>
<evidence type="ECO:0000256" key="2">
    <source>
        <dbReference type="ARBA" id="ARBA00005858"/>
    </source>
</evidence>
<dbReference type="PANTHER" id="PTHR12814">
    <property type="entry name" value="RNA-BINDING PROTEIN NOB1"/>
    <property type="match status" value="1"/>
</dbReference>
<evidence type="ECO:0000256" key="5">
    <source>
        <dbReference type="ARBA" id="ARBA00022722"/>
    </source>
</evidence>
<evidence type="ECO:0000256" key="3">
    <source>
        <dbReference type="ARBA" id="ARBA00018439"/>
    </source>
</evidence>
<gene>
    <name evidence="17" type="ORF">RN001_008128</name>
</gene>
<keyword evidence="10 12" id="KW-0539">Nucleus</keyword>
<feature type="region of interest" description="Disordered" evidence="14">
    <location>
        <begin position="336"/>
        <end position="364"/>
    </location>
</feature>
<dbReference type="InterPro" id="IPR014881">
    <property type="entry name" value="NOB1_Zn-bd"/>
</dbReference>
<dbReference type="FunFam" id="3.40.50.1010:FF:000018">
    <property type="entry name" value="RNA-binding protein NOB1"/>
    <property type="match status" value="1"/>
</dbReference>
<evidence type="ECO:0000256" key="7">
    <source>
        <dbReference type="ARBA" id="ARBA00022771"/>
    </source>
</evidence>
<reference evidence="18" key="1">
    <citation type="submission" date="2023-01" db="EMBL/GenBank/DDBJ databases">
        <title>Key to firefly adult light organ development and bioluminescence: homeobox transcription factors regulate luciferase expression and transportation to peroxisome.</title>
        <authorList>
            <person name="Fu X."/>
        </authorList>
    </citation>
    <scope>NUCLEOTIDE SEQUENCE [LARGE SCALE GENOMIC DNA]</scope>
</reference>
<evidence type="ECO:0000256" key="8">
    <source>
        <dbReference type="ARBA" id="ARBA00022801"/>
    </source>
</evidence>
<dbReference type="InterPro" id="IPR017117">
    <property type="entry name" value="Nob1_euk"/>
</dbReference>
<comment type="subcellular location">
    <subcellularLocation>
        <location evidence="1 12">Nucleus</location>
    </subcellularLocation>
</comment>
<organism evidence="17 18">
    <name type="scientific">Aquatica leii</name>
    <dbReference type="NCBI Taxonomy" id="1421715"/>
    <lineage>
        <taxon>Eukaryota</taxon>
        <taxon>Metazoa</taxon>
        <taxon>Ecdysozoa</taxon>
        <taxon>Arthropoda</taxon>
        <taxon>Hexapoda</taxon>
        <taxon>Insecta</taxon>
        <taxon>Pterygota</taxon>
        <taxon>Neoptera</taxon>
        <taxon>Endopterygota</taxon>
        <taxon>Coleoptera</taxon>
        <taxon>Polyphaga</taxon>
        <taxon>Elateriformia</taxon>
        <taxon>Elateroidea</taxon>
        <taxon>Lampyridae</taxon>
        <taxon>Luciolinae</taxon>
        <taxon>Aquatica</taxon>
    </lineage>
</organism>
<evidence type="ECO:0000256" key="6">
    <source>
        <dbReference type="ARBA" id="ARBA00022723"/>
    </source>
</evidence>
<keyword evidence="9 12" id="KW-0862">Zinc</keyword>
<proteinExistence type="inferred from homology"/>
<accession>A0AAN7PYW3</accession>
<comment type="function">
    <text evidence="11">May play a role in mRNA degradation. Endonuclease required for processing of 20S pre-rRNA precursor and biogenesis of 40S ribosomal subunits.</text>
</comment>
<evidence type="ECO:0000256" key="9">
    <source>
        <dbReference type="ARBA" id="ARBA00022833"/>
    </source>
</evidence>
<comment type="similarity">
    <text evidence="2 12">Belongs to the NOB1 family.</text>
</comment>
<dbReference type="Proteomes" id="UP001353858">
    <property type="component" value="Unassembled WGS sequence"/>
</dbReference>
<evidence type="ECO:0000256" key="13">
    <source>
        <dbReference type="PIRSR" id="PIRSR037125-1"/>
    </source>
</evidence>
<dbReference type="GO" id="GO:0030490">
    <property type="term" value="P:maturation of SSU-rRNA"/>
    <property type="evidence" value="ECO:0007669"/>
    <property type="project" value="TreeGrafter"/>
</dbReference>
<keyword evidence="7" id="KW-0863">Zinc-finger</keyword>
<feature type="binding site" evidence="13">
    <location>
        <position position="295"/>
    </location>
    <ligand>
        <name>Zn(2+)</name>
        <dbReference type="ChEBI" id="CHEBI:29105"/>
    </ligand>
</feature>
<keyword evidence="8" id="KW-0378">Hydrolase</keyword>
<evidence type="ECO:0000313" key="17">
    <source>
        <dbReference type="EMBL" id="KAK4879982.1"/>
    </source>
</evidence>
<feature type="binding site" evidence="13">
    <location>
        <position position="283"/>
    </location>
    <ligand>
        <name>Zn(2+)</name>
        <dbReference type="ChEBI" id="CHEBI:29105"/>
    </ligand>
</feature>
<dbReference type="AlphaFoldDB" id="A0AAN7PYW3"/>
<protein>
    <recommendedName>
        <fullName evidence="3 12">RNA-binding protein NOB1</fullName>
    </recommendedName>
</protein>
<dbReference type="PANTHER" id="PTHR12814:SF2">
    <property type="entry name" value="RNA-BINDING PROTEIN NOB1"/>
    <property type="match status" value="1"/>
</dbReference>
<name>A0AAN7PYW3_9COLE</name>
<evidence type="ECO:0000313" key="18">
    <source>
        <dbReference type="Proteomes" id="UP001353858"/>
    </source>
</evidence>
<feature type="binding site" evidence="13">
    <location>
        <position position="280"/>
    </location>
    <ligand>
        <name>Zn(2+)</name>
        <dbReference type="ChEBI" id="CHEBI:29105"/>
    </ligand>
</feature>
<dbReference type="Gene3D" id="3.40.50.1010">
    <property type="entry name" value="5'-nuclease"/>
    <property type="match status" value="1"/>
</dbReference>
<dbReference type="Pfam" id="PF17146">
    <property type="entry name" value="PIN_6"/>
    <property type="match status" value="1"/>
</dbReference>
<evidence type="ECO:0000259" key="15">
    <source>
        <dbReference type="Pfam" id="PF08772"/>
    </source>
</evidence>
<keyword evidence="18" id="KW-1185">Reference proteome</keyword>
<feature type="domain" description="Nin one binding (NOB1) Zn-ribbon-like" evidence="15">
    <location>
        <begin position="270"/>
        <end position="341"/>
    </location>
</feature>
<dbReference type="GO" id="GO:0016787">
    <property type="term" value="F:hydrolase activity"/>
    <property type="evidence" value="ECO:0007669"/>
    <property type="project" value="UniProtKB-KW"/>
</dbReference>
<dbReference type="EMBL" id="JARPUR010000003">
    <property type="protein sequence ID" value="KAK4879982.1"/>
    <property type="molecule type" value="Genomic_DNA"/>
</dbReference>
<dbReference type="InterPro" id="IPR039907">
    <property type="entry name" value="NOB1"/>
</dbReference>
<evidence type="ECO:0000256" key="14">
    <source>
        <dbReference type="SAM" id="MobiDB-lite"/>
    </source>
</evidence>